<proteinExistence type="predicted"/>
<keyword evidence="1" id="KW-0966">Cell projection</keyword>
<dbReference type="Pfam" id="PF12611">
    <property type="entry name" value="Flagellar_put"/>
    <property type="match status" value="1"/>
</dbReference>
<dbReference type="InterPro" id="IPR013367">
    <property type="entry name" value="Flagellar_put"/>
</dbReference>
<keyword evidence="1" id="KW-0282">Flagellum</keyword>
<keyword evidence="2" id="KW-1185">Reference proteome</keyword>
<sequence>MIAMNIHKPFIPPLGFEKTITVRQNQLVKTNNGFASHLSDAIASESKLKISKHAKYRIEQRNIEISSEKWNKIDAKLNEAKQKGVKESLVLLDNAALIVSAQNKTVITAMDRNEAESQIFTNINGTIII</sequence>
<protein>
    <submittedName>
        <fullName evidence="1">Flagellar protein</fullName>
    </submittedName>
</protein>
<accession>A0ABX0A473</accession>
<evidence type="ECO:0000313" key="1">
    <source>
        <dbReference type="EMBL" id="NCU18243.1"/>
    </source>
</evidence>
<organism evidence="1 2">
    <name type="scientific">Pallidibacillus pasinlerensis</name>
    <dbReference type="NCBI Taxonomy" id="2703818"/>
    <lineage>
        <taxon>Bacteria</taxon>
        <taxon>Bacillati</taxon>
        <taxon>Bacillota</taxon>
        <taxon>Bacilli</taxon>
        <taxon>Bacillales</taxon>
        <taxon>Bacillaceae</taxon>
        <taxon>Pallidibacillus</taxon>
    </lineage>
</organism>
<gene>
    <name evidence="1" type="ORF">GW534_10995</name>
</gene>
<dbReference type="EMBL" id="JAACYS010000051">
    <property type="protein sequence ID" value="NCU18243.1"/>
    <property type="molecule type" value="Genomic_DNA"/>
</dbReference>
<dbReference type="NCBIfam" id="TIGR02530">
    <property type="entry name" value="flg_new"/>
    <property type="match status" value="1"/>
</dbReference>
<evidence type="ECO:0000313" key="2">
    <source>
        <dbReference type="Proteomes" id="UP000743899"/>
    </source>
</evidence>
<reference evidence="1 2" key="1">
    <citation type="submission" date="2020-01" db="EMBL/GenBank/DDBJ databases">
        <title>A novel Bacillus sp. from Pasinler.</title>
        <authorList>
            <person name="Adiguzel A."/>
            <person name="Ay H."/>
            <person name="Baltaci M.O."/>
        </authorList>
    </citation>
    <scope>NUCLEOTIDE SEQUENCE [LARGE SCALE GENOMIC DNA]</scope>
    <source>
        <strain evidence="1 2">P1</strain>
    </source>
</reference>
<keyword evidence="1" id="KW-0969">Cilium</keyword>
<name>A0ABX0A473_9BACI</name>
<comment type="caution">
    <text evidence="1">The sequence shown here is derived from an EMBL/GenBank/DDBJ whole genome shotgun (WGS) entry which is preliminary data.</text>
</comment>
<dbReference type="Proteomes" id="UP000743899">
    <property type="component" value="Unassembled WGS sequence"/>
</dbReference>